<dbReference type="GO" id="GO:0003978">
    <property type="term" value="F:UDP-glucose 4-epimerase activity"/>
    <property type="evidence" value="ECO:0007669"/>
    <property type="project" value="UniProtKB-EC"/>
</dbReference>
<protein>
    <submittedName>
        <fullName evidence="2">UDP-glucose 4-epimerase</fullName>
        <ecNumber evidence="2">5.1.3.2</ecNumber>
    </submittedName>
</protein>
<dbReference type="InterPro" id="IPR050177">
    <property type="entry name" value="Lipid_A_modif_metabolic_enz"/>
</dbReference>
<dbReference type="AlphaFoldDB" id="Q2LWN4"/>
<accession>Q2LWN4</accession>
<evidence type="ECO:0000259" key="1">
    <source>
        <dbReference type="Pfam" id="PF01370"/>
    </source>
</evidence>
<sequence>MQGSGNCGQRIRPGEGCREDHEHIQGTAEAMNILVTGATGAIGPRVVSAMCDAGHRVRAFSIDEPSPGLFPPGVEAIAGDVTDRAAVQSAMEGMDAVVHMAALLHIVNPPPELREKYEHVNVCGTRTVVEAALNSGVRRVVLFSTIAVYGPADGRIIDEASPPRPETDYARTKLAAEQIVLNAQGPDCRPLGTVLRLGAVYGSRIKGNYERLTQALARHRFLPVGRGHNRRTLVYDRDVGDAAALVVSHPAAAGRIFNVTDGTFHTLNEIIESICSALGRRPPRCFLPLGPTRFLIGLTEKGSVALGLKPLVTRGMLDKYTEDIAVDGSLLQRELGFSPRYDLKTGWEETVKEMRDLALLKIR</sequence>
<evidence type="ECO:0000313" key="2">
    <source>
        <dbReference type="EMBL" id="ABC78491.1"/>
    </source>
</evidence>
<name>Q2LWN4_SYNAS</name>
<evidence type="ECO:0000313" key="3">
    <source>
        <dbReference type="Proteomes" id="UP000001933"/>
    </source>
</evidence>
<reference evidence="2 3" key="1">
    <citation type="journal article" date="2007" name="Proc. Natl. Acad. Sci. U.S.A.">
        <title>The genome of Syntrophus aciditrophicus: life at the thermodynamic limit of microbial growth.</title>
        <authorList>
            <person name="McInerney M.J."/>
            <person name="Rohlin L."/>
            <person name="Mouttaki H."/>
            <person name="Kim U."/>
            <person name="Krupp R.S."/>
            <person name="Rios-Hernandez L."/>
            <person name="Sieber J."/>
            <person name="Struchtemeyer C.G."/>
            <person name="Bhattacharyya A."/>
            <person name="Campbell J.W."/>
            <person name="Gunsalus R.P."/>
        </authorList>
    </citation>
    <scope>NUCLEOTIDE SEQUENCE [LARGE SCALE GENOMIC DNA]</scope>
    <source>
        <strain evidence="2 3">SB</strain>
    </source>
</reference>
<dbReference type="PANTHER" id="PTHR43245:SF58">
    <property type="entry name" value="BLL5923 PROTEIN"/>
    <property type="match status" value="1"/>
</dbReference>
<dbReference type="EMBL" id="CP000252">
    <property type="protein sequence ID" value="ABC78491.1"/>
    <property type="molecule type" value="Genomic_DNA"/>
</dbReference>
<keyword evidence="2" id="KW-0413">Isomerase</keyword>
<gene>
    <name evidence="2" type="ORF">SYN_02668</name>
</gene>
<dbReference type="PANTHER" id="PTHR43245">
    <property type="entry name" value="BIFUNCTIONAL POLYMYXIN RESISTANCE PROTEIN ARNA"/>
    <property type="match status" value="1"/>
</dbReference>
<dbReference type="HOGENOM" id="CLU_007383_6_1_7"/>
<dbReference type="eggNOG" id="COG0451">
    <property type="taxonomic scope" value="Bacteria"/>
</dbReference>
<dbReference type="KEGG" id="sat:SYN_02668"/>
<dbReference type="InterPro" id="IPR036291">
    <property type="entry name" value="NAD(P)-bd_dom_sf"/>
</dbReference>
<organism evidence="2 3">
    <name type="scientific">Syntrophus aciditrophicus (strain SB)</name>
    <dbReference type="NCBI Taxonomy" id="56780"/>
    <lineage>
        <taxon>Bacteria</taxon>
        <taxon>Pseudomonadati</taxon>
        <taxon>Thermodesulfobacteriota</taxon>
        <taxon>Syntrophia</taxon>
        <taxon>Syntrophales</taxon>
        <taxon>Syntrophaceae</taxon>
        <taxon>Syntrophus</taxon>
    </lineage>
</organism>
<dbReference type="Pfam" id="PF01370">
    <property type="entry name" value="Epimerase"/>
    <property type="match status" value="1"/>
</dbReference>
<dbReference type="InterPro" id="IPR001509">
    <property type="entry name" value="Epimerase_deHydtase"/>
</dbReference>
<proteinExistence type="predicted"/>
<feature type="domain" description="NAD-dependent epimerase/dehydratase" evidence="1">
    <location>
        <begin position="33"/>
        <end position="259"/>
    </location>
</feature>
<dbReference type="STRING" id="56780.SYN_02668"/>
<dbReference type="InParanoid" id="Q2LWN4"/>
<dbReference type="Proteomes" id="UP000001933">
    <property type="component" value="Chromosome"/>
</dbReference>
<keyword evidence="3" id="KW-1185">Reference proteome</keyword>
<dbReference type="FunCoup" id="Q2LWN4">
    <property type="interactions" value="245"/>
</dbReference>
<dbReference type="EC" id="5.1.3.2" evidence="2"/>
<dbReference type="SUPFAM" id="SSF51735">
    <property type="entry name" value="NAD(P)-binding Rossmann-fold domains"/>
    <property type="match status" value="1"/>
</dbReference>
<dbReference type="Gene3D" id="3.40.50.720">
    <property type="entry name" value="NAD(P)-binding Rossmann-like Domain"/>
    <property type="match status" value="1"/>
</dbReference>